<dbReference type="Proteomes" id="UP000018849">
    <property type="component" value="Unassembled WGS sequence"/>
</dbReference>
<feature type="non-terminal residue" evidence="1">
    <location>
        <position position="72"/>
    </location>
</feature>
<dbReference type="EMBL" id="AOKF01003930">
    <property type="protein sequence ID" value="EPN29993.1"/>
    <property type="molecule type" value="Genomic_DNA"/>
</dbReference>
<proteinExistence type="predicted"/>
<dbReference type="Pfam" id="PF07520">
    <property type="entry name" value="SrfB"/>
    <property type="match status" value="1"/>
</dbReference>
<sequence>TDYSLERGAEQASGSNVSIIPEQRFRDSFKVAGDDILLDIIQRFVLPALEQALKDFGVVSPRSLLSRLCGDE</sequence>
<reference evidence="1 2" key="1">
    <citation type="journal article" date="2013" name="PLoS Pathog.">
        <title>Genomic analysis of the Kiwifruit pathogen Pseudomonas syringae pv. actinidiae provides insight into the origins of an emergent plant disease.</title>
        <authorList>
            <person name="McCann H.C."/>
            <person name="Rikkerink E.H."/>
            <person name="Bertels F."/>
            <person name="Fiers M."/>
            <person name="Lu A."/>
            <person name="Rees-George J."/>
            <person name="Andersen M.T."/>
            <person name="Gleave A.P."/>
            <person name="Haubold B."/>
            <person name="Wohlers M.W."/>
            <person name="Guttman D.S."/>
            <person name="Wang P.W."/>
            <person name="Straub C."/>
            <person name="Vanneste J.L."/>
            <person name="Rainey P.B."/>
            <person name="Templeton M.D."/>
        </authorList>
    </citation>
    <scope>NUCLEOTIDE SEQUENCE [LARGE SCALE GENOMIC DNA]</scope>
    <source>
        <strain evidence="1 2">ICMP 19096</strain>
    </source>
</reference>
<organism evidence="1 2">
    <name type="scientific">Pseudomonas syringae pv. actinidiae ICMP 19096</name>
    <dbReference type="NCBI Taxonomy" id="1194405"/>
    <lineage>
        <taxon>Bacteria</taxon>
        <taxon>Pseudomonadati</taxon>
        <taxon>Pseudomonadota</taxon>
        <taxon>Gammaproteobacteria</taxon>
        <taxon>Pseudomonadales</taxon>
        <taxon>Pseudomonadaceae</taxon>
        <taxon>Pseudomonas</taxon>
        <taxon>Pseudomonas syringae</taxon>
    </lineage>
</organism>
<dbReference type="AlphaFoldDB" id="A0A656JIZ6"/>
<protein>
    <submittedName>
        <fullName evidence="1">Virulence protein SrfB</fullName>
    </submittedName>
</protein>
<accession>A0A656JIZ6</accession>
<evidence type="ECO:0000313" key="1">
    <source>
        <dbReference type="EMBL" id="EPN29993.1"/>
    </source>
</evidence>
<evidence type="ECO:0000313" key="2">
    <source>
        <dbReference type="Proteomes" id="UP000018849"/>
    </source>
</evidence>
<gene>
    <name evidence="1" type="ORF">A245_46228</name>
</gene>
<feature type="non-terminal residue" evidence="1">
    <location>
        <position position="1"/>
    </location>
</feature>
<name>A0A656JIZ6_PSESF</name>
<comment type="caution">
    <text evidence="1">The sequence shown here is derived from an EMBL/GenBank/DDBJ whole genome shotgun (WGS) entry which is preliminary data.</text>
</comment>
<dbReference type="InterPro" id="IPR009216">
    <property type="entry name" value="Virulence_factor_SrfB"/>
</dbReference>